<evidence type="ECO:0000256" key="5">
    <source>
        <dbReference type="ARBA" id="ARBA00022670"/>
    </source>
</evidence>
<evidence type="ECO:0000256" key="2">
    <source>
        <dbReference type="ARBA" id="ARBA00007739"/>
    </source>
</evidence>
<evidence type="ECO:0000256" key="9">
    <source>
        <dbReference type="ARBA" id="ARBA00022801"/>
    </source>
</evidence>
<keyword evidence="5" id="KW-0645">Protease</keyword>
<dbReference type="GO" id="GO:0008360">
    <property type="term" value="P:regulation of cell shape"/>
    <property type="evidence" value="ECO:0007669"/>
    <property type="project" value="UniProtKB-KW"/>
</dbReference>
<keyword evidence="8 18" id="KW-0812">Transmembrane</keyword>
<evidence type="ECO:0000313" key="22">
    <source>
        <dbReference type="Proteomes" id="UP000287239"/>
    </source>
</evidence>
<evidence type="ECO:0000256" key="14">
    <source>
        <dbReference type="ARBA" id="ARBA00023268"/>
    </source>
</evidence>
<dbReference type="InterPro" id="IPR036950">
    <property type="entry name" value="PBP_transglycosylase"/>
</dbReference>
<dbReference type="Pfam" id="PF00912">
    <property type="entry name" value="Transgly"/>
    <property type="match status" value="1"/>
</dbReference>
<evidence type="ECO:0000256" key="7">
    <source>
        <dbReference type="ARBA" id="ARBA00022679"/>
    </source>
</evidence>
<dbReference type="AlphaFoldDB" id="A0A429ZL17"/>
<keyword evidence="7" id="KW-0808">Transferase</keyword>
<keyword evidence="13 18" id="KW-0472">Membrane</keyword>
<dbReference type="GO" id="GO:0008658">
    <property type="term" value="F:penicillin binding"/>
    <property type="evidence" value="ECO:0007669"/>
    <property type="project" value="InterPro"/>
</dbReference>
<keyword evidence="11" id="KW-0573">Peptidoglycan synthesis</keyword>
<dbReference type="InterPro" id="IPR001460">
    <property type="entry name" value="PCN-bd_Tpept"/>
</dbReference>
<keyword evidence="10" id="KW-0133">Cell shape</keyword>
<dbReference type="GO" id="GO:0009002">
    <property type="term" value="F:serine-type D-Ala-D-Ala carboxypeptidase activity"/>
    <property type="evidence" value="ECO:0007669"/>
    <property type="project" value="UniProtKB-EC"/>
</dbReference>
<dbReference type="EMBL" id="NGJU01000015">
    <property type="protein sequence ID" value="RST94356.1"/>
    <property type="molecule type" value="Genomic_DNA"/>
</dbReference>
<organism evidence="21 22">
    <name type="scientific">Vagococcus salmoninarum</name>
    <dbReference type="NCBI Taxonomy" id="2739"/>
    <lineage>
        <taxon>Bacteria</taxon>
        <taxon>Bacillati</taxon>
        <taxon>Bacillota</taxon>
        <taxon>Bacilli</taxon>
        <taxon>Lactobacillales</taxon>
        <taxon>Enterococcaceae</taxon>
        <taxon>Vagococcus</taxon>
    </lineage>
</organism>
<dbReference type="FunFam" id="1.10.3810.10:FF:000001">
    <property type="entry name" value="Penicillin-binding protein 1A"/>
    <property type="match status" value="1"/>
</dbReference>
<dbReference type="Gene3D" id="1.10.3810.10">
    <property type="entry name" value="Biosynthetic peptidoglycan transglycosylase-like"/>
    <property type="match status" value="1"/>
</dbReference>
<feature type="domain" description="Penicillin-binding protein transpeptidase" evidence="19">
    <location>
        <begin position="359"/>
        <end position="629"/>
    </location>
</feature>
<dbReference type="NCBIfam" id="TIGR02074">
    <property type="entry name" value="PBP_1a_fam"/>
    <property type="match status" value="1"/>
</dbReference>
<feature type="transmembrane region" description="Helical" evidence="18">
    <location>
        <begin position="41"/>
        <end position="61"/>
    </location>
</feature>
<dbReference type="InterPro" id="IPR012338">
    <property type="entry name" value="Beta-lactam/transpept-like"/>
</dbReference>
<comment type="catalytic activity">
    <reaction evidence="17">
        <text>[GlcNAc-(1-&gt;4)-Mur2Ac(oyl-L-Ala-gamma-D-Glu-L-Lys-D-Ala-D-Ala)](n)-di-trans,octa-cis-undecaprenyl diphosphate + beta-D-GlcNAc-(1-&gt;4)-Mur2Ac(oyl-L-Ala-gamma-D-Glu-L-Lys-D-Ala-D-Ala)-di-trans,octa-cis-undecaprenyl diphosphate = [GlcNAc-(1-&gt;4)-Mur2Ac(oyl-L-Ala-gamma-D-Glu-L-Lys-D-Ala-D-Ala)](n+1)-di-trans,octa-cis-undecaprenyl diphosphate + di-trans,octa-cis-undecaprenyl diphosphate + H(+)</text>
        <dbReference type="Rhea" id="RHEA:23708"/>
        <dbReference type="Rhea" id="RHEA-COMP:9602"/>
        <dbReference type="Rhea" id="RHEA-COMP:9603"/>
        <dbReference type="ChEBI" id="CHEBI:15378"/>
        <dbReference type="ChEBI" id="CHEBI:58405"/>
        <dbReference type="ChEBI" id="CHEBI:60033"/>
        <dbReference type="ChEBI" id="CHEBI:78435"/>
        <dbReference type="EC" id="2.4.99.28"/>
    </reaction>
</comment>
<evidence type="ECO:0000256" key="12">
    <source>
        <dbReference type="ARBA" id="ARBA00022989"/>
    </source>
</evidence>
<dbReference type="SUPFAM" id="SSF56601">
    <property type="entry name" value="beta-lactamase/transpeptidase-like"/>
    <property type="match status" value="1"/>
</dbReference>
<dbReference type="Pfam" id="PF00905">
    <property type="entry name" value="Transpeptidase"/>
    <property type="match status" value="1"/>
</dbReference>
<keyword evidence="14" id="KW-0511">Multifunctional enzyme</keyword>
<dbReference type="GO" id="GO:0071555">
    <property type="term" value="P:cell wall organization"/>
    <property type="evidence" value="ECO:0007669"/>
    <property type="project" value="UniProtKB-KW"/>
</dbReference>
<keyword evidence="12 18" id="KW-1133">Transmembrane helix</keyword>
<dbReference type="InterPro" id="IPR001264">
    <property type="entry name" value="Glyco_trans_51"/>
</dbReference>
<dbReference type="PANTHER" id="PTHR32282:SF32">
    <property type="entry name" value="PENICILLIN-BINDING PROTEIN 2A"/>
    <property type="match status" value="1"/>
</dbReference>
<gene>
    <name evidence="21" type="ORF">CBF35_10320</name>
</gene>
<evidence type="ECO:0000259" key="20">
    <source>
        <dbReference type="Pfam" id="PF00912"/>
    </source>
</evidence>
<dbReference type="OrthoDB" id="9766909at2"/>
<feature type="domain" description="Glycosyl transferase family 51" evidence="20">
    <location>
        <begin position="94"/>
        <end position="261"/>
    </location>
</feature>
<evidence type="ECO:0000256" key="8">
    <source>
        <dbReference type="ARBA" id="ARBA00022692"/>
    </source>
</evidence>
<name>A0A429ZL17_9ENTE</name>
<reference evidence="21 22" key="1">
    <citation type="submission" date="2017-05" db="EMBL/GenBank/DDBJ databases">
        <title>Vagococcus spp. assemblies.</title>
        <authorList>
            <person name="Gulvik C.A."/>
        </authorList>
    </citation>
    <scope>NUCLEOTIDE SEQUENCE [LARGE SCALE GENOMIC DNA]</scope>
    <source>
        <strain evidence="21 22">NCFB 2777</strain>
    </source>
</reference>
<keyword evidence="4" id="KW-0121">Carboxypeptidase</keyword>
<dbReference type="GO" id="GO:0030288">
    <property type="term" value="C:outer membrane-bounded periplasmic space"/>
    <property type="evidence" value="ECO:0007669"/>
    <property type="project" value="TreeGrafter"/>
</dbReference>
<comment type="similarity">
    <text evidence="2">In the N-terminal section; belongs to the glycosyltransferase 51 family.</text>
</comment>
<evidence type="ECO:0000256" key="13">
    <source>
        <dbReference type="ARBA" id="ARBA00023136"/>
    </source>
</evidence>
<evidence type="ECO:0000256" key="16">
    <source>
        <dbReference type="ARBA" id="ARBA00034000"/>
    </source>
</evidence>
<dbReference type="InterPro" id="IPR050396">
    <property type="entry name" value="Glycosyltr_51/Transpeptidase"/>
</dbReference>
<dbReference type="GO" id="GO:0006508">
    <property type="term" value="P:proteolysis"/>
    <property type="evidence" value="ECO:0007669"/>
    <property type="project" value="UniProtKB-KW"/>
</dbReference>
<dbReference type="RefSeq" id="WP_126780825.1">
    <property type="nucleotide sequence ID" value="NZ_CP177121.1"/>
</dbReference>
<comment type="similarity">
    <text evidence="1">In the C-terminal section; belongs to the transpeptidase family.</text>
</comment>
<dbReference type="Proteomes" id="UP000287239">
    <property type="component" value="Unassembled WGS sequence"/>
</dbReference>
<evidence type="ECO:0000256" key="3">
    <source>
        <dbReference type="ARBA" id="ARBA00022475"/>
    </source>
</evidence>
<comment type="caution">
    <text evidence="21">The sequence shown here is derived from an EMBL/GenBank/DDBJ whole genome shotgun (WGS) entry which is preliminary data.</text>
</comment>
<evidence type="ECO:0000313" key="21">
    <source>
        <dbReference type="EMBL" id="RST94356.1"/>
    </source>
</evidence>
<accession>A0A429ZL17</accession>
<keyword evidence="22" id="KW-1185">Reference proteome</keyword>
<evidence type="ECO:0000256" key="1">
    <source>
        <dbReference type="ARBA" id="ARBA00007090"/>
    </source>
</evidence>
<protein>
    <submittedName>
        <fullName evidence="21">Penicillin-binding protein</fullName>
    </submittedName>
</protein>
<comment type="catalytic activity">
    <reaction evidence="16">
        <text>Preferential cleavage: (Ac)2-L-Lys-D-Ala-|-D-Ala. Also transpeptidation of peptidyl-alanyl moieties that are N-acyl substituents of D-alanine.</text>
        <dbReference type="EC" id="3.4.16.4"/>
    </reaction>
</comment>
<dbReference type="GeneID" id="98568768"/>
<evidence type="ECO:0000256" key="11">
    <source>
        <dbReference type="ARBA" id="ARBA00022984"/>
    </source>
</evidence>
<dbReference type="InterPro" id="IPR023346">
    <property type="entry name" value="Lysozyme-like_dom_sf"/>
</dbReference>
<evidence type="ECO:0000256" key="18">
    <source>
        <dbReference type="SAM" id="Phobius"/>
    </source>
</evidence>
<keyword evidence="6" id="KW-0328">Glycosyltransferase</keyword>
<evidence type="ECO:0000256" key="17">
    <source>
        <dbReference type="ARBA" id="ARBA00049902"/>
    </source>
</evidence>
<proteinExistence type="inferred from homology"/>
<evidence type="ECO:0000256" key="15">
    <source>
        <dbReference type="ARBA" id="ARBA00023316"/>
    </source>
</evidence>
<evidence type="ECO:0000256" key="10">
    <source>
        <dbReference type="ARBA" id="ARBA00022960"/>
    </source>
</evidence>
<keyword evidence="3" id="KW-1003">Cell membrane</keyword>
<evidence type="ECO:0000256" key="4">
    <source>
        <dbReference type="ARBA" id="ARBA00022645"/>
    </source>
</evidence>
<dbReference type="GO" id="GO:0008955">
    <property type="term" value="F:peptidoglycan glycosyltransferase activity"/>
    <property type="evidence" value="ECO:0007669"/>
    <property type="project" value="UniProtKB-EC"/>
</dbReference>
<keyword evidence="15" id="KW-0961">Cell wall biogenesis/degradation</keyword>
<dbReference type="GO" id="GO:0009252">
    <property type="term" value="P:peptidoglycan biosynthetic process"/>
    <property type="evidence" value="ECO:0007669"/>
    <property type="project" value="UniProtKB-KW"/>
</dbReference>
<keyword evidence="9" id="KW-0378">Hydrolase</keyword>
<dbReference type="PANTHER" id="PTHR32282">
    <property type="entry name" value="BINDING PROTEIN TRANSPEPTIDASE, PUTATIVE-RELATED"/>
    <property type="match status" value="1"/>
</dbReference>
<dbReference type="SUPFAM" id="SSF53955">
    <property type="entry name" value="Lysozyme-like"/>
    <property type="match status" value="1"/>
</dbReference>
<evidence type="ECO:0000259" key="19">
    <source>
        <dbReference type="Pfam" id="PF00905"/>
    </source>
</evidence>
<dbReference type="Gene3D" id="3.40.710.10">
    <property type="entry name" value="DD-peptidase/beta-lactamase superfamily"/>
    <property type="match status" value="1"/>
</dbReference>
<evidence type="ECO:0000256" key="6">
    <source>
        <dbReference type="ARBA" id="ARBA00022676"/>
    </source>
</evidence>
<sequence>MDFKKIIASLGDYLKQFWAWLKPYLSQFHQWRKRIWKKYHINKIIILVGLVTVLVTSIYLFSLAKSANVETLKAGLSQVTTIYDENDEEAGVLYSQKGTFIELNQMSPHLVDALLSTEDKRFYDHGGFDLRGIGRAAVGIVTKGRITGGGSTLTQQLAKNAYLSLDQTMNRKAKELFLALEIEKVYSKDEILEMYLNNAYFANGVWGVEDASHRYFAKNAADLTIDEAAVLIGMLKGPGYYNPIDNYDRAINRRDTVLELMVNNNKLDRSSADAMMADTLYLADNFQDKNSNNSYPSYFDAVINEAESRHDIKDEDLLNKGYKVYTTLNQQYQQDMDTTFNNASLFPANAPDGEMVQGASIAINPKTGGVQAVVGGRGEHQFRGLNRATQSNLSPGSTMKPLAVYTPALEAGYKTDSILKDEKLSFYDVENIDKYYRGDVPMYEAVSQSLNASAVWLFNEIGMDQGAKKVEKFGIKLDKEDHYPGLVLGGMTKGTTPMRMASAYSVFANQGRKKDPHFIRKIVDATGVVVVDNEEAKSVQVTTPQVAEDMTSMLQGVFSSGTGVNAQPYGYPIAGKTGTTESSIDGSKTKDQWIIGYTPDVVVATWIGFDISKESHFVENQSVAPVFKDQTQRILSHSPGTPFNVVDASLENQEKPLIDQETKGNLAEFGEKVKEGAEYWGGKAVEGAGKVKNKISDLWNSFQ</sequence>